<sequence>MSLSPTSGAGDIIEHLRTLRSQENLAGMARFGIVTETALGLSNVELHRITRLVKVNHARALELWQSGIREARILAAFTADPKTLTLDDARLWADDCNSWEVVDTIADVFVAARFEQVLIPEFAADTREFVRRIAFAMIATAAVHLKKEPDASLLAWLPLIERHAKDERNFVKKAVNWALRQIGKRNAACHGPALALAQKLAGSTDRTARWIGKDALRELSSDKVLARLGVVGASTDRAQS</sequence>
<dbReference type="RefSeq" id="WP_025427266.1">
    <property type="nucleotide sequence ID" value="NZ_CP083370.1"/>
</dbReference>
<reference evidence="1 2" key="1">
    <citation type="submission" date="2020-01" db="EMBL/GenBank/DDBJ databases">
        <title>Draft genome assembly of Ensifer adhaerens T173.</title>
        <authorList>
            <person name="Craig J.E."/>
            <person name="Stinchcombe J.R."/>
        </authorList>
    </citation>
    <scope>NUCLEOTIDE SEQUENCE [LARGE SCALE GENOMIC DNA]</scope>
    <source>
        <strain evidence="1 2">T173</strain>
    </source>
</reference>
<dbReference type="PANTHER" id="PTHR41291:SF1">
    <property type="entry name" value="DNA ALKYLATION REPAIR PROTEIN"/>
    <property type="match status" value="1"/>
</dbReference>
<organism evidence="1 2">
    <name type="scientific">Ensifer canadensis</name>
    <dbReference type="NCBI Taxonomy" id="555315"/>
    <lineage>
        <taxon>Bacteria</taxon>
        <taxon>Pseudomonadati</taxon>
        <taxon>Pseudomonadota</taxon>
        <taxon>Alphaproteobacteria</taxon>
        <taxon>Hyphomicrobiales</taxon>
        <taxon>Rhizobiaceae</taxon>
        <taxon>Sinorhizobium/Ensifer group</taxon>
        <taxon>Ensifer</taxon>
    </lineage>
</organism>
<keyword evidence="2" id="KW-1185">Reference proteome</keyword>
<dbReference type="EMBL" id="WXFA01000015">
    <property type="protein sequence ID" value="MBM3093310.1"/>
    <property type="molecule type" value="Genomic_DNA"/>
</dbReference>
<dbReference type="Pfam" id="PF08713">
    <property type="entry name" value="DNA_alkylation"/>
    <property type="match status" value="1"/>
</dbReference>
<name>A0AAW4FPQ9_9HYPH</name>
<evidence type="ECO:0000313" key="2">
    <source>
        <dbReference type="Proteomes" id="UP000744980"/>
    </source>
</evidence>
<dbReference type="InterPro" id="IPR014825">
    <property type="entry name" value="DNA_alkylation"/>
</dbReference>
<accession>A0AAW4FPQ9</accession>
<dbReference type="PANTHER" id="PTHR41291">
    <property type="entry name" value="DNA ALKYLATION REPAIR PROTEIN"/>
    <property type="match status" value="1"/>
</dbReference>
<dbReference type="Proteomes" id="UP000744980">
    <property type="component" value="Unassembled WGS sequence"/>
</dbReference>
<dbReference type="SUPFAM" id="SSF48371">
    <property type="entry name" value="ARM repeat"/>
    <property type="match status" value="1"/>
</dbReference>
<protein>
    <submittedName>
        <fullName evidence="1">DNA alkylation repair protein</fullName>
    </submittedName>
</protein>
<comment type="caution">
    <text evidence="1">The sequence shown here is derived from an EMBL/GenBank/DDBJ whole genome shotgun (WGS) entry which is preliminary data.</text>
</comment>
<dbReference type="CDD" id="cd06561">
    <property type="entry name" value="AlkD_like"/>
    <property type="match status" value="1"/>
</dbReference>
<dbReference type="Gene3D" id="1.25.10.90">
    <property type="match status" value="1"/>
</dbReference>
<dbReference type="AlphaFoldDB" id="A0AAW4FPQ9"/>
<evidence type="ECO:0000313" key="1">
    <source>
        <dbReference type="EMBL" id="MBM3093310.1"/>
    </source>
</evidence>
<dbReference type="InterPro" id="IPR016024">
    <property type="entry name" value="ARM-type_fold"/>
</dbReference>
<proteinExistence type="predicted"/>
<gene>
    <name evidence="1" type="ORF">GFB56_21300</name>
</gene>